<dbReference type="GO" id="GO:0006612">
    <property type="term" value="P:protein targeting to membrane"/>
    <property type="evidence" value="ECO:0007669"/>
    <property type="project" value="TreeGrafter"/>
</dbReference>
<comment type="catalytic activity">
    <reaction evidence="10 11">
        <text>L-cysteinyl-[protein] + hexadecanoyl-CoA = S-hexadecanoyl-L-cysteinyl-[protein] + CoA</text>
        <dbReference type="Rhea" id="RHEA:36683"/>
        <dbReference type="Rhea" id="RHEA-COMP:10131"/>
        <dbReference type="Rhea" id="RHEA-COMP:11032"/>
        <dbReference type="ChEBI" id="CHEBI:29950"/>
        <dbReference type="ChEBI" id="CHEBI:57287"/>
        <dbReference type="ChEBI" id="CHEBI:57379"/>
        <dbReference type="ChEBI" id="CHEBI:74151"/>
        <dbReference type="EC" id="2.3.1.225"/>
    </reaction>
</comment>
<evidence type="ECO:0000256" key="1">
    <source>
        <dbReference type="ARBA" id="ARBA00004127"/>
    </source>
</evidence>
<feature type="compositionally biased region" description="Basic and acidic residues" evidence="12">
    <location>
        <begin position="242"/>
        <end position="251"/>
    </location>
</feature>
<feature type="transmembrane region" description="Helical" evidence="11">
    <location>
        <begin position="335"/>
        <end position="356"/>
    </location>
</feature>
<keyword evidence="15" id="KW-1185">Reference proteome</keyword>
<evidence type="ECO:0000313" key="15">
    <source>
        <dbReference type="Proteomes" id="UP001304895"/>
    </source>
</evidence>
<feature type="region of interest" description="Disordered" evidence="12">
    <location>
        <begin position="204"/>
        <end position="280"/>
    </location>
</feature>
<sequence>MTEDGGDSEAQRGVGGQRRSAIYSDATSRPGTARTGMSQRSPWVQGASLRRGLSGKRGSVAGSVGSNPSTLGARPASSTSRSHVPTLTSHAFFRPMSSQKLQAQRGITRPTTMNYQMSAQGEASRVNRDSVVSNPSATAVERVGDEGELPLPPSRGTEFTEPEAFDRITATTSPTHGHHAASSMADSVRPLQRKPEAARKLTLDMNKPHNAAGASVPTPVRTPHSLRSSFLMPRIESGSGNREMEGGEKLESVASSPKLLPVSGKGRRPPDNRIKPEPGRNYEYFQGSTVFCLGGRLQNSKNRPVNIATGSLVLLPAILFFIFSAPWLWDNISPAIPITFAYLFFICMSSFFHASVSDPGILPRNIHKFPSEDEHEDPLRLGPPTTEWALVKSSEKTTAAMEVPTKYCKTCSIWRPPRAHHCRMCDNCVETQDHHCVWLNNCVGRRNYRYFFTFISSATFLSLYLSGASLAQILIYMNREHVSFGNSINHFRVPFAMVIYGVVAFLYPAALMGYHMFLMARGETTREFLNAQKFLKKDRYRAFTQGSWFKNWFVVLCRPRPPTYYDFKNKYTDGDQRLGAHRRGHRVARREVDSKEGVEMQDVKTQPQETQAGFVGPSALRNVVNPTSGDPA</sequence>
<dbReference type="InterPro" id="IPR001594">
    <property type="entry name" value="Palmitoyltrfase_DHHC"/>
</dbReference>
<comment type="subcellular location">
    <subcellularLocation>
        <location evidence="1">Endomembrane system</location>
        <topology evidence="1">Multi-pass membrane protein</topology>
    </subcellularLocation>
</comment>
<evidence type="ECO:0000256" key="12">
    <source>
        <dbReference type="SAM" id="MobiDB-lite"/>
    </source>
</evidence>
<reference evidence="14" key="1">
    <citation type="journal article" date="2023" name="Mol. Phylogenet. Evol.">
        <title>Genome-scale phylogeny and comparative genomics of the fungal order Sordariales.</title>
        <authorList>
            <person name="Hensen N."/>
            <person name="Bonometti L."/>
            <person name="Westerberg I."/>
            <person name="Brannstrom I.O."/>
            <person name="Guillou S."/>
            <person name="Cros-Aarteil S."/>
            <person name="Calhoun S."/>
            <person name="Haridas S."/>
            <person name="Kuo A."/>
            <person name="Mondo S."/>
            <person name="Pangilinan J."/>
            <person name="Riley R."/>
            <person name="LaButti K."/>
            <person name="Andreopoulos B."/>
            <person name="Lipzen A."/>
            <person name="Chen C."/>
            <person name="Yan M."/>
            <person name="Daum C."/>
            <person name="Ng V."/>
            <person name="Clum A."/>
            <person name="Steindorff A."/>
            <person name="Ohm R.A."/>
            <person name="Martin F."/>
            <person name="Silar P."/>
            <person name="Natvig D.O."/>
            <person name="Lalanne C."/>
            <person name="Gautier V."/>
            <person name="Ament-Velasquez S.L."/>
            <person name="Kruys A."/>
            <person name="Hutchinson M.I."/>
            <person name="Powell A.J."/>
            <person name="Barry K."/>
            <person name="Miller A.N."/>
            <person name="Grigoriev I.V."/>
            <person name="Debuchy R."/>
            <person name="Gladieux P."/>
            <person name="Hiltunen Thoren M."/>
            <person name="Johannesson H."/>
        </authorList>
    </citation>
    <scope>NUCLEOTIDE SEQUENCE</scope>
    <source>
        <strain evidence="14">CBS 123565</strain>
    </source>
</reference>
<evidence type="ECO:0000256" key="4">
    <source>
        <dbReference type="ARBA" id="ARBA00022989"/>
    </source>
</evidence>
<dbReference type="PROSITE" id="PS50216">
    <property type="entry name" value="DHHC"/>
    <property type="match status" value="1"/>
</dbReference>
<feature type="compositionally biased region" description="Polar residues" evidence="12">
    <location>
        <begin position="25"/>
        <end position="42"/>
    </location>
</feature>
<keyword evidence="3 11" id="KW-0812">Transmembrane</keyword>
<evidence type="ECO:0000256" key="9">
    <source>
        <dbReference type="ARBA" id="ARBA00023463"/>
    </source>
</evidence>
<accession>A0AAN6ZCM3</accession>
<feature type="region of interest" description="Disordered" evidence="12">
    <location>
        <begin position="120"/>
        <end position="192"/>
    </location>
</feature>
<evidence type="ECO:0000256" key="5">
    <source>
        <dbReference type="ARBA" id="ARBA00023136"/>
    </source>
</evidence>
<keyword evidence="5 11" id="KW-0472">Membrane</keyword>
<feature type="transmembrane region" description="Helical" evidence="11">
    <location>
        <begin position="305"/>
        <end position="329"/>
    </location>
</feature>
<dbReference type="GO" id="GO:0005794">
    <property type="term" value="C:Golgi apparatus"/>
    <property type="evidence" value="ECO:0007669"/>
    <property type="project" value="TreeGrafter"/>
</dbReference>
<keyword evidence="7" id="KW-0449">Lipoprotein</keyword>
<dbReference type="Proteomes" id="UP001304895">
    <property type="component" value="Unassembled WGS sequence"/>
</dbReference>
<evidence type="ECO:0000256" key="3">
    <source>
        <dbReference type="ARBA" id="ARBA00022692"/>
    </source>
</evidence>
<organism evidence="14 15">
    <name type="scientific">Trichocladium antarcticum</name>
    <dbReference type="NCBI Taxonomy" id="1450529"/>
    <lineage>
        <taxon>Eukaryota</taxon>
        <taxon>Fungi</taxon>
        <taxon>Dikarya</taxon>
        <taxon>Ascomycota</taxon>
        <taxon>Pezizomycotina</taxon>
        <taxon>Sordariomycetes</taxon>
        <taxon>Sordariomycetidae</taxon>
        <taxon>Sordariales</taxon>
        <taxon>Chaetomiaceae</taxon>
        <taxon>Trichocladium</taxon>
    </lineage>
</organism>
<reference evidence="14" key="2">
    <citation type="submission" date="2023-05" db="EMBL/GenBank/DDBJ databases">
        <authorList>
            <consortium name="Lawrence Berkeley National Laboratory"/>
            <person name="Steindorff A."/>
            <person name="Hensen N."/>
            <person name="Bonometti L."/>
            <person name="Westerberg I."/>
            <person name="Brannstrom I.O."/>
            <person name="Guillou S."/>
            <person name="Cros-Aarteil S."/>
            <person name="Calhoun S."/>
            <person name="Haridas S."/>
            <person name="Kuo A."/>
            <person name="Mondo S."/>
            <person name="Pangilinan J."/>
            <person name="Riley R."/>
            <person name="Labutti K."/>
            <person name="Andreopoulos B."/>
            <person name="Lipzen A."/>
            <person name="Chen C."/>
            <person name="Yanf M."/>
            <person name="Daum C."/>
            <person name="Ng V."/>
            <person name="Clum A."/>
            <person name="Ohm R."/>
            <person name="Martin F."/>
            <person name="Silar P."/>
            <person name="Natvig D."/>
            <person name="Lalanne C."/>
            <person name="Gautier V."/>
            <person name="Ament-Velasquez S.L."/>
            <person name="Kruys A."/>
            <person name="Hutchinson M.I."/>
            <person name="Powell A.J."/>
            <person name="Barry K."/>
            <person name="Miller A.N."/>
            <person name="Grigoriev I.V."/>
            <person name="Debuchy R."/>
            <person name="Gladieux P."/>
            <person name="Thoren M.H."/>
            <person name="Johannesson H."/>
        </authorList>
    </citation>
    <scope>NUCLEOTIDE SEQUENCE</scope>
    <source>
        <strain evidence="14">CBS 123565</strain>
    </source>
</reference>
<dbReference type="EMBL" id="MU853412">
    <property type="protein sequence ID" value="KAK4133357.1"/>
    <property type="molecule type" value="Genomic_DNA"/>
</dbReference>
<feature type="compositionally biased region" description="Basic and acidic residues" evidence="12">
    <location>
        <begin position="268"/>
        <end position="280"/>
    </location>
</feature>
<feature type="compositionally biased region" description="Polar residues" evidence="12">
    <location>
        <begin position="64"/>
        <end position="84"/>
    </location>
</feature>
<evidence type="ECO:0000259" key="13">
    <source>
        <dbReference type="Pfam" id="PF01529"/>
    </source>
</evidence>
<protein>
    <recommendedName>
        <fullName evidence="11">Palmitoyltransferase</fullName>
        <ecNumber evidence="11">2.3.1.225</ecNumber>
    </recommendedName>
</protein>
<keyword evidence="2 11" id="KW-0808">Transferase</keyword>
<gene>
    <name evidence="14" type="ORF">BT67DRAFT_382673</name>
</gene>
<dbReference type="PANTHER" id="PTHR22883">
    <property type="entry name" value="ZINC FINGER DHHC DOMAIN CONTAINING PROTEIN"/>
    <property type="match status" value="1"/>
</dbReference>
<dbReference type="EC" id="2.3.1.225" evidence="11"/>
<dbReference type="PANTHER" id="PTHR22883:SF43">
    <property type="entry name" value="PALMITOYLTRANSFERASE APP"/>
    <property type="match status" value="1"/>
</dbReference>
<comment type="caution">
    <text evidence="14">The sequence shown here is derived from an EMBL/GenBank/DDBJ whole genome shotgun (WGS) entry which is preliminary data.</text>
</comment>
<feature type="transmembrane region" description="Helical" evidence="11">
    <location>
        <begin position="495"/>
        <end position="517"/>
    </location>
</feature>
<dbReference type="AlphaFoldDB" id="A0AAN6ZCM3"/>
<evidence type="ECO:0000256" key="11">
    <source>
        <dbReference type="RuleBase" id="RU079119"/>
    </source>
</evidence>
<feature type="compositionally biased region" description="Basic and acidic residues" evidence="12">
    <location>
        <begin position="593"/>
        <end position="602"/>
    </location>
</feature>
<proteinExistence type="inferred from homology"/>
<comment type="domain">
    <text evidence="11">The DHHC domain is required for palmitoyltransferase activity.</text>
</comment>
<feature type="region of interest" description="Disordered" evidence="12">
    <location>
        <begin position="1"/>
        <end position="84"/>
    </location>
</feature>
<feature type="transmembrane region" description="Helical" evidence="11">
    <location>
        <begin position="450"/>
        <end position="475"/>
    </location>
</feature>
<evidence type="ECO:0000256" key="8">
    <source>
        <dbReference type="ARBA" id="ARBA00023315"/>
    </source>
</evidence>
<comment type="similarity">
    <text evidence="9">Belongs to the DHHC palmitoyltransferase family. ERF2/ZDHHC9 subfamily.</text>
</comment>
<feature type="domain" description="Palmitoyltransferase DHHC" evidence="13">
    <location>
        <begin position="405"/>
        <end position="531"/>
    </location>
</feature>
<evidence type="ECO:0000256" key="2">
    <source>
        <dbReference type="ARBA" id="ARBA00022679"/>
    </source>
</evidence>
<dbReference type="InterPro" id="IPR039859">
    <property type="entry name" value="PFA4/ZDH16/20/ERF2-like"/>
</dbReference>
<keyword evidence="4 11" id="KW-1133">Transmembrane helix</keyword>
<keyword evidence="6" id="KW-0564">Palmitate</keyword>
<evidence type="ECO:0000313" key="14">
    <source>
        <dbReference type="EMBL" id="KAK4133357.1"/>
    </source>
</evidence>
<name>A0AAN6ZCM3_9PEZI</name>
<evidence type="ECO:0000256" key="6">
    <source>
        <dbReference type="ARBA" id="ARBA00023139"/>
    </source>
</evidence>
<feature type="region of interest" description="Disordered" evidence="12">
    <location>
        <begin position="593"/>
        <end position="632"/>
    </location>
</feature>
<dbReference type="GO" id="GO:0019706">
    <property type="term" value="F:protein-cysteine S-palmitoyltransferase activity"/>
    <property type="evidence" value="ECO:0007669"/>
    <property type="project" value="UniProtKB-EC"/>
</dbReference>
<dbReference type="GO" id="GO:0005783">
    <property type="term" value="C:endoplasmic reticulum"/>
    <property type="evidence" value="ECO:0007669"/>
    <property type="project" value="TreeGrafter"/>
</dbReference>
<keyword evidence="8 11" id="KW-0012">Acyltransferase</keyword>
<dbReference type="Pfam" id="PF01529">
    <property type="entry name" value="DHHC"/>
    <property type="match status" value="1"/>
</dbReference>
<evidence type="ECO:0000256" key="7">
    <source>
        <dbReference type="ARBA" id="ARBA00023288"/>
    </source>
</evidence>
<evidence type="ECO:0000256" key="10">
    <source>
        <dbReference type="ARBA" id="ARBA00048048"/>
    </source>
</evidence>